<dbReference type="SUPFAM" id="SSF53335">
    <property type="entry name" value="S-adenosyl-L-methionine-dependent methyltransferases"/>
    <property type="match status" value="1"/>
</dbReference>
<dbReference type="Proteomes" id="UP000317318">
    <property type="component" value="Chromosome"/>
</dbReference>
<evidence type="ECO:0000313" key="8">
    <source>
        <dbReference type="Proteomes" id="UP000317318"/>
    </source>
</evidence>
<dbReference type="GO" id="GO:0008170">
    <property type="term" value="F:N-methyltransferase activity"/>
    <property type="evidence" value="ECO:0007669"/>
    <property type="project" value="InterPro"/>
</dbReference>
<accession>A0A517QVK5</accession>
<dbReference type="AlphaFoldDB" id="A0A517QVK5"/>
<dbReference type="InterPro" id="IPR003356">
    <property type="entry name" value="DNA_methylase_A-5"/>
</dbReference>
<evidence type="ECO:0000256" key="3">
    <source>
        <dbReference type="ARBA" id="ARBA00022679"/>
    </source>
</evidence>
<dbReference type="Gene3D" id="3.40.50.150">
    <property type="entry name" value="Vaccinia Virus protein VP39"/>
    <property type="match status" value="1"/>
</dbReference>
<dbReference type="InterPro" id="IPR054520">
    <property type="entry name" value="M_Eco57I_C"/>
</dbReference>
<gene>
    <name evidence="7" type="ORF">Pan189_00380</name>
</gene>
<keyword evidence="3 7" id="KW-0808">Transferase</keyword>
<dbReference type="InterPro" id="IPR029063">
    <property type="entry name" value="SAM-dependent_MTases_sf"/>
</dbReference>
<reference evidence="7 8" key="1">
    <citation type="submission" date="2019-02" db="EMBL/GenBank/DDBJ databases">
        <title>Deep-cultivation of Planctomycetes and their phenomic and genomic characterization uncovers novel biology.</title>
        <authorList>
            <person name="Wiegand S."/>
            <person name="Jogler M."/>
            <person name="Boedeker C."/>
            <person name="Pinto D."/>
            <person name="Vollmers J."/>
            <person name="Rivas-Marin E."/>
            <person name="Kohn T."/>
            <person name="Peeters S.H."/>
            <person name="Heuer A."/>
            <person name="Rast P."/>
            <person name="Oberbeckmann S."/>
            <person name="Bunk B."/>
            <person name="Jeske O."/>
            <person name="Meyerdierks A."/>
            <person name="Storesund J.E."/>
            <person name="Kallscheuer N."/>
            <person name="Luecker S."/>
            <person name="Lage O.M."/>
            <person name="Pohl T."/>
            <person name="Merkel B.J."/>
            <person name="Hornburger P."/>
            <person name="Mueller R.-W."/>
            <person name="Bruemmer F."/>
            <person name="Labrenz M."/>
            <person name="Spormann A.M."/>
            <person name="Op den Camp H."/>
            <person name="Overmann J."/>
            <person name="Amann R."/>
            <person name="Jetten M.S.M."/>
            <person name="Mascher T."/>
            <person name="Medema M.H."/>
            <person name="Devos D.P."/>
            <person name="Kaster A.-K."/>
            <person name="Ovreas L."/>
            <person name="Rohde M."/>
            <person name="Galperin M.Y."/>
            <person name="Jogler C."/>
        </authorList>
    </citation>
    <scope>NUCLEOTIDE SEQUENCE [LARGE SCALE GENOMIC DNA]</scope>
    <source>
        <strain evidence="7 8">Pan189</strain>
    </source>
</reference>
<dbReference type="GO" id="GO:0009007">
    <property type="term" value="F:site-specific DNA-methyltransferase (adenine-specific) activity"/>
    <property type="evidence" value="ECO:0007669"/>
    <property type="project" value="UniProtKB-EC"/>
</dbReference>
<dbReference type="PANTHER" id="PTHR33841">
    <property type="entry name" value="DNA METHYLTRANSFERASE YEEA-RELATED"/>
    <property type="match status" value="1"/>
</dbReference>
<dbReference type="REBASE" id="356959">
    <property type="entry name" value="M.PbaPan189ORF380P"/>
</dbReference>
<dbReference type="RefSeq" id="WP_310821348.1">
    <property type="nucleotide sequence ID" value="NZ_CP036268.1"/>
</dbReference>
<evidence type="ECO:0000256" key="2">
    <source>
        <dbReference type="ARBA" id="ARBA00022603"/>
    </source>
</evidence>
<proteinExistence type="inferred from homology"/>
<sequence>MPPCANDTAAQKLRGAFYTPDDVAAALVRWVVRRNSDRLLDPSCGNGQFLQFHSNAFGVECDSEALTETAIRLPHVRVQSGDFFEWAGKTNARFECAAGNPPFIRYQHFKGEQRKRALRLCRQWGAEFTALSSCWPLFLVGAARLLRPGGRMAFVVPAEIGHAPYTLPLLDYLRFRFSTVSVIAVKKKIFPTLSQDVWLLYASGAGGTTRFIDFHAWDEFAYRSTPPTSGTRLSLDELQKFGGRLRPFLLPEEMRELYLQLKSSADVRRLGDFAKVGIGYVTGDNDFFHLSRKKAESWGIEDRYLMPTVRNGRMLPNNRLTRRQVSSWIEDDIECFLLRIRPEESLSKAVRSYLGSEQGQKAQGTYKCRNRTPWYSVPDVKVPHAFLSYMSTDCPKFTANAAACACTNSIHSVRFAGGRPPINLSTVADNIVMAFSAEVEGHSLGGGMLKLEPREAGNLLFPSKKLRVTPSESALVREGILRLRRWRHRG</sequence>
<protein>
    <submittedName>
        <fullName evidence="7">Modification methylase Eco57IB</fullName>
        <ecNumber evidence="7">2.1.1.72</ecNumber>
    </submittedName>
</protein>
<feature type="domain" description="DNA methylase adenine-specific" evidence="5">
    <location>
        <begin position="9"/>
        <end position="157"/>
    </location>
</feature>
<feature type="domain" description="Type II methyltransferase M.Eco57I C-terminal" evidence="6">
    <location>
        <begin position="248"/>
        <end position="464"/>
    </location>
</feature>
<keyword evidence="8" id="KW-1185">Reference proteome</keyword>
<keyword evidence="4" id="KW-0949">S-adenosyl-L-methionine</keyword>
<dbReference type="PANTHER" id="PTHR33841:SF5">
    <property type="entry name" value="DNA METHYLASE (MODIFICATION METHYLASE) (METHYLTRANSFERASE)-RELATED"/>
    <property type="match status" value="1"/>
</dbReference>
<dbReference type="Pfam" id="PF02384">
    <property type="entry name" value="N6_Mtase"/>
    <property type="match status" value="1"/>
</dbReference>
<dbReference type="GO" id="GO:0003677">
    <property type="term" value="F:DNA binding"/>
    <property type="evidence" value="ECO:0007669"/>
    <property type="project" value="InterPro"/>
</dbReference>
<organism evidence="7 8">
    <name type="scientific">Stratiformator vulcanicus</name>
    <dbReference type="NCBI Taxonomy" id="2527980"/>
    <lineage>
        <taxon>Bacteria</taxon>
        <taxon>Pseudomonadati</taxon>
        <taxon>Planctomycetota</taxon>
        <taxon>Planctomycetia</taxon>
        <taxon>Planctomycetales</taxon>
        <taxon>Planctomycetaceae</taxon>
        <taxon>Stratiformator</taxon>
    </lineage>
</organism>
<evidence type="ECO:0000259" key="5">
    <source>
        <dbReference type="Pfam" id="PF02384"/>
    </source>
</evidence>
<dbReference type="EC" id="2.1.1.72" evidence="7"/>
<dbReference type="KEGG" id="svp:Pan189_00380"/>
<dbReference type="Pfam" id="PF22837">
    <property type="entry name" value="M_Eco57I_C"/>
    <property type="match status" value="1"/>
</dbReference>
<name>A0A517QVK5_9PLAN</name>
<evidence type="ECO:0000313" key="7">
    <source>
        <dbReference type="EMBL" id="QDT35685.1"/>
    </source>
</evidence>
<dbReference type="CDD" id="cd02440">
    <property type="entry name" value="AdoMet_MTases"/>
    <property type="match status" value="1"/>
</dbReference>
<comment type="similarity">
    <text evidence="1">Belongs to the N(4)/N(6)-methyltransferase family.</text>
</comment>
<keyword evidence="2 7" id="KW-0489">Methyltransferase</keyword>
<dbReference type="GO" id="GO:0032259">
    <property type="term" value="P:methylation"/>
    <property type="evidence" value="ECO:0007669"/>
    <property type="project" value="UniProtKB-KW"/>
</dbReference>
<evidence type="ECO:0000256" key="1">
    <source>
        <dbReference type="ARBA" id="ARBA00006594"/>
    </source>
</evidence>
<dbReference type="PRINTS" id="PR00507">
    <property type="entry name" value="N12N6MTFRASE"/>
</dbReference>
<dbReference type="EMBL" id="CP036268">
    <property type="protein sequence ID" value="QDT35685.1"/>
    <property type="molecule type" value="Genomic_DNA"/>
</dbReference>
<evidence type="ECO:0000259" key="6">
    <source>
        <dbReference type="Pfam" id="PF22837"/>
    </source>
</evidence>
<evidence type="ECO:0000256" key="4">
    <source>
        <dbReference type="ARBA" id="ARBA00022691"/>
    </source>
</evidence>
<dbReference type="InterPro" id="IPR050953">
    <property type="entry name" value="N4_N6_ade-DNA_methylase"/>
</dbReference>